<dbReference type="OrthoDB" id="9815441at2"/>
<proteinExistence type="predicted"/>
<dbReference type="InterPro" id="IPR000639">
    <property type="entry name" value="Epox_hydrolase-like"/>
</dbReference>
<dbReference type="SUPFAM" id="SSF53474">
    <property type="entry name" value="alpha/beta-Hydrolases"/>
    <property type="match status" value="1"/>
</dbReference>
<dbReference type="PRINTS" id="PR00111">
    <property type="entry name" value="ABHYDROLASE"/>
</dbReference>
<keyword evidence="1" id="KW-0732">Signal</keyword>
<accession>A0A4S2H9R7</accession>
<evidence type="ECO:0000256" key="1">
    <source>
        <dbReference type="SAM" id="SignalP"/>
    </source>
</evidence>
<comment type="caution">
    <text evidence="3">The sequence shown here is derived from an EMBL/GenBank/DDBJ whole genome shotgun (WGS) entry which is preliminary data.</text>
</comment>
<feature type="domain" description="AB hydrolase-1" evidence="2">
    <location>
        <begin position="63"/>
        <end position="308"/>
    </location>
</feature>
<dbReference type="PRINTS" id="PR00412">
    <property type="entry name" value="EPOXHYDRLASE"/>
</dbReference>
<dbReference type="Proteomes" id="UP000305451">
    <property type="component" value="Unassembled WGS sequence"/>
</dbReference>
<dbReference type="InterPro" id="IPR000073">
    <property type="entry name" value="AB_hydrolase_1"/>
</dbReference>
<protein>
    <submittedName>
        <fullName evidence="3">Alpha/beta hydrolase</fullName>
    </submittedName>
</protein>
<name>A0A4S2H9R7_9PROT</name>
<dbReference type="InterPro" id="IPR050266">
    <property type="entry name" value="AB_hydrolase_sf"/>
</dbReference>
<dbReference type="AlphaFoldDB" id="A0A4S2H9R7"/>
<dbReference type="PANTHER" id="PTHR43798:SF33">
    <property type="entry name" value="HYDROLASE, PUTATIVE (AFU_ORTHOLOGUE AFUA_2G14860)-RELATED"/>
    <property type="match status" value="1"/>
</dbReference>
<dbReference type="InterPro" id="IPR029058">
    <property type="entry name" value="AB_hydrolase_fold"/>
</dbReference>
<dbReference type="EMBL" id="SRXV01000003">
    <property type="protein sequence ID" value="TGY92192.1"/>
    <property type="molecule type" value="Genomic_DNA"/>
</dbReference>
<dbReference type="GO" id="GO:0016020">
    <property type="term" value="C:membrane"/>
    <property type="evidence" value="ECO:0007669"/>
    <property type="project" value="TreeGrafter"/>
</dbReference>
<reference evidence="3 4" key="1">
    <citation type="journal article" date="2013" name="Int. J. Syst. Evol. Microbiol.">
        <title>Marinicauda pacifica gen. nov., sp. nov., a prosthecate alphaproteobacterium of the family Hyphomonadaceae isolated from deep seawater.</title>
        <authorList>
            <person name="Zhang X.Y."/>
            <person name="Li G.W."/>
            <person name="Wang C.S."/>
            <person name="Zhang Y.J."/>
            <person name="Xu X.W."/>
            <person name="Li H."/>
            <person name="Liu A."/>
            <person name="Liu C."/>
            <person name="Xie B.B."/>
            <person name="Qin Q.L."/>
            <person name="Xu Z."/>
            <person name="Chen X.L."/>
            <person name="Zhou B.C."/>
            <person name="Zhang Y.Z."/>
        </authorList>
    </citation>
    <scope>NUCLEOTIDE SEQUENCE [LARGE SCALE GENOMIC DNA]</scope>
    <source>
        <strain evidence="3 4">P-1 km-3</strain>
    </source>
</reference>
<sequence>MTRTVLLVLLGLVPAALLLAGLFAGSAAARGVASDYPPEGNFVSVDGTRLHFKVTGPEDAAPLLVLHGASSNLNEPRVALEDALSGYRVYWLDRPGLGWSERPGDVAWSPQREAALIAQFLENQGVAQTPVLGHSWGAAIALRLAMDQRDRVTGLVLIAPAARAWVGDAAFYNKATHWPLIGTLITRVIVPTYGRGQVADGAQQAFSPEPVPENYVERTHLPLILRAPVWKANAYDMAHVNTHLADQETRYDTITVPTVILAGPEDTVVSTQGHAGRIAETMPNAELELIEGAGHNLHHHHPDRVRAAVDRVSARSAENR</sequence>
<organism evidence="3 4">
    <name type="scientific">Marinicauda pacifica</name>
    <dbReference type="NCBI Taxonomy" id="1133559"/>
    <lineage>
        <taxon>Bacteria</taxon>
        <taxon>Pseudomonadati</taxon>
        <taxon>Pseudomonadota</taxon>
        <taxon>Alphaproteobacteria</taxon>
        <taxon>Maricaulales</taxon>
        <taxon>Maricaulaceae</taxon>
        <taxon>Marinicauda</taxon>
    </lineage>
</organism>
<feature type="signal peptide" evidence="1">
    <location>
        <begin position="1"/>
        <end position="29"/>
    </location>
</feature>
<evidence type="ECO:0000313" key="3">
    <source>
        <dbReference type="EMBL" id="TGY92192.1"/>
    </source>
</evidence>
<keyword evidence="3" id="KW-0378">Hydrolase</keyword>
<evidence type="ECO:0000313" key="4">
    <source>
        <dbReference type="Proteomes" id="UP000305451"/>
    </source>
</evidence>
<dbReference type="GO" id="GO:0016787">
    <property type="term" value="F:hydrolase activity"/>
    <property type="evidence" value="ECO:0007669"/>
    <property type="project" value="UniProtKB-KW"/>
</dbReference>
<dbReference type="PANTHER" id="PTHR43798">
    <property type="entry name" value="MONOACYLGLYCEROL LIPASE"/>
    <property type="match status" value="1"/>
</dbReference>
<dbReference type="Gene3D" id="3.40.50.1820">
    <property type="entry name" value="alpha/beta hydrolase"/>
    <property type="match status" value="1"/>
</dbReference>
<evidence type="ECO:0000259" key="2">
    <source>
        <dbReference type="Pfam" id="PF12697"/>
    </source>
</evidence>
<dbReference type="RefSeq" id="WP_135945326.1">
    <property type="nucleotide sequence ID" value="NZ_BMEI01000003.1"/>
</dbReference>
<gene>
    <name evidence="3" type="ORF">E5162_11070</name>
</gene>
<dbReference type="Pfam" id="PF12697">
    <property type="entry name" value="Abhydrolase_6"/>
    <property type="match status" value="1"/>
</dbReference>
<feature type="chain" id="PRO_5020314147" evidence="1">
    <location>
        <begin position="30"/>
        <end position="320"/>
    </location>
</feature>
<keyword evidence="4" id="KW-1185">Reference proteome</keyword>